<feature type="domain" description="O-antigen ligase-related" evidence="6">
    <location>
        <begin position="194"/>
        <end position="335"/>
    </location>
</feature>
<feature type="transmembrane region" description="Helical" evidence="5">
    <location>
        <begin position="187"/>
        <end position="203"/>
    </location>
</feature>
<comment type="caution">
    <text evidence="7">The sequence shown here is derived from an EMBL/GenBank/DDBJ whole genome shotgun (WGS) entry which is preliminary data.</text>
</comment>
<accession>A0A1F6T7J4</accession>
<proteinExistence type="predicted"/>
<dbReference type="STRING" id="1817756.A2140_05700"/>
<feature type="transmembrane region" description="Helical" evidence="5">
    <location>
        <begin position="233"/>
        <end position="252"/>
    </location>
</feature>
<reference evidence="7 8" key="1">
    <citation type="journal article" date="2016" name="Nat. Commun.">
        <title>Thousands of microbial genomes shed light on interconnected biogeochemical processes in an aquifer system.</title>
        <authorList>
            <person name="Anantharaman K."/>
            <person name="Brown C.T."/>
            <person name="Hug L.A."/>
            <person name="Sharon I."/>
            <person name="Castelle C.J."/>
            <person name="Probst A.J."/>
            <person name="Thomas B.C."/>
            <person name="Singh A."/>
            <person name="Wilkins M.J."/>
            <person name="Karaoz U."/>
            <person name="Brodie E.L."/>
            <person name="Williams K.H."/>
            <person name="Hubbard S.S."/>
            <person name="Banfield J.F."/>
        </authorList>
    </citation>
    <scope>NUCLEOTIDE SEQUENCE [LARGE SCALE GENOMIC DNA]</scope>
</reference>
<evidence type="ECO:0000256" key="4">
    <source>
        <dbReference type="ARBA" id="ARBA00023136"/>
    </source>
</evidence>
<evidence type="ECO:0000313" key="7">
    <source>
        <dbReference type="EMBL" id="OGI41103.1"/>
    </source>
</evidence>
<dbReference type="PANTHER" id="PTHR37422:SF23">
    <property type="entry name" value="TEICHURONIC ACID BIOSYNTHESIS PROTEIN TUAE"/>
    <property type="match status" value="1"/>
</dbReference>
<name>A0A1F6T7J4_9PROT</name>
<sequence>MTMLFPAPGRGRSAAWLPPLLFASSAAAAVFFQGFEVGLFCISLTLLFGWLLWTIWRGHGAGFNIPRSAPALFLTLFWLWLGITLLWTPVIYVSVFDFWWLGALPLVFWIYTLAPDKDRIWPGIAGLALMLVVALALTAIFQFWILHQSPRSVFLNINSHAGVLNIVALPAAGYFLAGYGYDRYKKVLPVLATAFFLLVYAVALTRGRGAMISLLTGLAMIVAVAARRTPKKATVILLILATVAIGLANVSWQGQLAERIGTLSSPMTAGSDRFIIWRQAWEMIQASPWLGTGLGTFSLIYPQYRDPKDTTAGFFVHSDYLQLWLETGLPGLLLLAALLLSVLWLYVIVLRRADISAASKIEMTGLFSGLFAVALHSSVDFNFYVLVTTIIGGVMLGRFHELAAPVAGIGHWHIRPAAWMGARAYRTIAFLLVMFPLVYFGSISLSIYETDKGLEEAKQGRLEEADRSFARAHRIYPYADNILISHADLYRHILRVAPGLTTEKKSELFAQASSMLVEAERLNPLRPLNFLVRGRLYQENPTLIGENGAEKIGDAYRQALKLNPRFYHARAAYGAFLATAGRTREARQILEEGLRYQYIEHEEIAPYYALTAKLRLQAGDKEGAAQLWKRMEGALESSGWRRIPLPEKAGLLGAEASGVPSGNAPAEKRR</sequence>
<dbReference type="Proteomes" id="UP000178379">
    <property type="component" value="Unassembled WGS sequence"/>
</dbReference>
<keyword evidence="3 5" id="KW-1133">Transmembrane helix</keyword>
<organism evidence="7 8">
    <name type="scientific">Candidatus Muproteobacteria bacterium RBG_16_62_13</name>
    <dbReference type="NCBI Taxonomy" id="1817756"/>
    <lineage>
        <taxon>Bacteria</taxon>
        <taxon>Pseudomonadati</taxon>
        <taxon>Pseudomonadota</taxon>
        <taxon>Candidatus Muproteobacteria</taxon>
    </lineage>
</organism>
<gene>
    <name evidence="7" type="ORF">A2140_05700</name>
</gene>
<evidence type="ECO:0000313" key="8">
    <source>
        <dbReference type="Proteomes" id="UP000178379"/>
    </source>
</evidence>
<dbReference type="AlphaFoldDB" id="A0A1F6T7J4"/>
<dbReference type="GO" id="GO:0016020">
    <property type="term" value="C:membrane"/>
    <property type="evidence" value="ECO:0007669"/>
    <property type="project" value="UniProtKB-SubCell"/>
</dbReference>
<feature type="transmembrane region" description="Helical" evidence="5">
    <location>
        <begin position="37"/>
        <end position="56"/>
    </location>
</feature>
<evidence type="ECO:0000259" key="6">
    <source>
        <dbReference type="Pfam" id="PF04932"/>
    </source>
</evidence>
<dbReference type="PANTHER" id="PTHR37422">
    <property type="entry name" value="TEICHURONIC ACID BIOSYNTHESIS PROTEIN TUAE"/>
    <property type="match status" value="1"/>
</dbReference>
<dbReference type="EMBL" id="MFSQ01000037">
    <property type="protein sequence ID" value="OGI41103.1"/>
    <property type="molecule type" value="Genomic_DNA"/>
</dbReference>
<dbReference type="Gene3D" id="1.25.40.10">
    <property type="entry name" value="Tetratricopeptide repeat domain"/>
    <property type="match status" value="1"/>
</dbReference>
<dbReference type="InterPro" id="IPR011990">
    <property type="entry name" value="TPR-like_helical_dom_sf"/>
</dbReference>
<feature type="transmembrane region" description="Helical" evidence="5">
    <location>
        <begin position="68"/>
        <end position="92"/>
    </location>
</feature>
<dbReference type="Pfam" id="PF04932">
    <property type="entry name" value="Wzy_C"/>
    <property type="match status" value="1"/>
</dbReference>
<feature type="transmembrane region" description="Helical" evidence="5">
    <location>
        <begin position="329"/>
        <end position="349"/>
    </location>
</feature>
<evidence type="ECO:0000256" key="5">
    <source>
        <dbReference type="SAM" id="Phobius"/>
    </source>
</evidence>
<comment type="subcellular location">
    <subcellularLocation>
        <location evidence="1">Membrane</location>
        <topology evidence="1">Multi-pass membrane protein</topology>
    </subcellularLocation>
</comment>
<keyword evidence="4 5" id="KW-0472">Membrane</keyword>
<keyword evidence="2 5" id="KW-0812">Transmembrane</keyword>
<evidence type="ECO:0000256" key="3">
    <source>
        <dbReference type="ARBA" id="ARBA00022989"/>
    </source>
</evidence>
<evidence type="ECO:0000256" key="2">
    <source>
        <dbReference type="ARBA" id="ARBA00022692"/>
    </source>
</evidence>
<feature type="transmembrane region" description="Helical" evidence="5">
    <location>
        <begin position="157"/>
        <end position="180"/>
    </location>
</feature>
<evidence type="ECO:0000256" key="1">
    <source>
        <dbReference type="ARBA" id="ARBA00004141"/>
    </source>
</evidence>
<feature type="transmembrane region" description="Helical" evidence="5">
    <location>
        <begin position="126"/>
        <end position="145"/>
    </location>
</feature>
<protein>
    <recommendedName>
        <fullName evidence="6">O-antigen ligase-related domain-containing protein</fullName>
    </recommendedName>
</protein>
<feature type="transmembrane region" description="Helical" evidence="5">
    <location>
        <begin position="428"/>
        <end position="448"/>
    </location>
</feature>
<feature type="transmembrane region" description="Helical" evidence="5">
    <location>
        <begin position="209"/>
        <end position="226"/>
    </location>
</feature>
<feature type="transmembrane region" description="Helical" evidence="5">
    <location>
        <begin position="98"/>
        <end position="114"/>
    </location>
</feature>
<dbReference type="SUPFAM" id="SSF48452">
    <property type="entry name" value="TPR-like"/>
    <property type="match status" value="1"/>
</dbReference>
<dbReference type="InterPro" id="IPR007016">
    <property type="entry name" value="O-antigen_ligase-rel_domated"/>
</dbReference>
<dbReference type="InterPro" id="IPR051533">
    <property type="entry name" value="WaaL-like"/>
</dbReference>